<keyword evidence="1" id="KW-0378">Hydrolase</keyword>
<gene>
    <name evidence="3" type="ORF">CI15_27705</name>
</gene>
<evidence type="ECO:0000256" key="1">
    <source>
        <dbReference type="ARBA" id="ARBA00022801"/>
    </source>
</evidence>
<dbReference type="PANTHER" id="PTHR22946:SF9">
    <property type="entry name" value="POLYKETIDE TRANSFERASE AF380"/>
    <property type="match status" value="1"/>
</dbReference>
<accession>A0A149PCZ9</accession>
<dbReference type="STRING" id="1399968.CI15_27705"/>
<proteinExistence type="predicted"/>
<name>A0A149PCZ9_9BURK</name>
<evidence type="ECO:0000259" key="2">
    <source>
        <dbReference type="Pfam" id="PF05448"/>
    </source>
</evidence>
<reference evidence="3 4" key="1">
    <citation type="journal article" date="2015" name="Int. J. Syst. Evol. Microbiol.">
        <title>Burkholderia monticola sp. nov., isolated from mountain soil.</title>
        <authorList>
            <person name="Baek I."/>
            <person name="Seo B."/>
            <person name="Lee I."/>
            <person name="Yi H."/>
            <person name="Chun J."/>
        </authorList>
    </citation>
    <scope>NUCLEOTIDE SEQUENCE [LARGE SCALE GENOMIC DNA]</scope>
    <source>
        <strain evidence="3 4">JC2948</strain>
    </source>
</reference>
<dbReference type="InterPro" id="IPR029058">
    <property type="entry name" value="AB_hydrolase_fold"/>
</dbReference>
<dbReference type="Gene3D" id="3.40.50.1820">
    <property type="entry name" value="alpha/beta hydrolase"/>
    <property type="match status" value="1"/>
</dbReference>
<dbReference type="PANTHER" id="PTHR22946">
    <property type="entry name" value="DIENELACTONE HYDROLASE DOMAIN-CONTAINING PROTEIN-RELATED"/>
    <property type="match status" value="1"/>
</dbReference>
<dbReference type="InterPro" id="IPR050261">
    <property type="entry name" value="FrsA_esterase"/>
</dbReference>
<dbReference type="SUPFAM" id="SSF53474">
    <property type="entry name" value="alpha/beta-Hydrolases"/>
    <property type="match status" value="1"/>
</dbReference>
<evidence type="ECO:0000313" key="3">
    <source>
        <dbReference type="EMBL" id="KXU82912.1"/>
    </source>
</evidence>
<dbReference type="InterPro" id="IPR008391">
    <property type="entry name" value="AXE1_dom"/>
</dbReference>
<protein>
    <recommendedName>
        <fullName evidence="2">Acetyl xylan esterase domain-containing protein</fullName>
    </recommendedName>
</protein>
<evidence type="ECO:0000313" key="4">
    <source>
        <dbReference type="Proteomes" id="UP000075613"/>
    </source>
</evidence>
<dbReference type="EMBL" id="LRBG01000038">
    <property type="protein sequence ID" value="KXU82912.1"/>
    <property type="molecule type" value="Genomic_DNA"/>
</dbReference>
<sequence length="302" mass="32775">MATKREYPPLVMPPNITRTEVTIWFNGVGLDADVYCPSSATDDAKLPAVVLTHGVGGEKGTAERYAAKFCAEGMICLTFTHAGWFGSGAQPVVHTLDGGMETVSYIRDVIDPSQWVQACLCAIDYIEGQPNVDPERIGLWGTSFGGGIAAICASMDARVKVLAIQVPFMAPPEGPMKQLAKRRAIEQARGLVPYMPPLTDASPGNEGILQLSKFRQFNPLRALKEFSGPVLIVDAGNEELFDTRLNGGKAADMLRADVNRNVAYHVIDGIDHYGIYFDGYAQGSELQLSWFKTHLQAHMAGL</sequence>
<keyword evidence="4" id="KW-1185">Reference proteome</keyword>
<organism evidence="3 4">
    <name type="scientific">Paraburkholderia monticola</name>
    <dbReference type="NCBI Taxonomy" id="1399968"/>
    <lineage>
        <taxon>Bacteria</taxon>
        <taxon>Pseudomonadati</taxon>
        <taxon>Pseudomonadota</taxon>
        <taxon>Betaproteobacteria</taxon>
        <taxon>Burkholderiales</taxon>
        <taxon>Burkholderiaceae</taxon>
        <taxon>Paraburkholderia</taxon>
    </lineage>
</organism>
<dbReference type="Proteomes" id="UP000075613">
    <property type="component" value="Unassembled WGS sequence"/>
</dbReference>
<dbReference type="Pfam" id="PF05448">
    <property type="entry name" value="AXE1"/>
    <property type="match status" value="1"/>
</dbReference>
<comment type="caution">
    <text evidence="3">The sequence shown here is derived from an EMBL/GenBank/DDBJ whole genome shotgun (WGS) entry which is preliminary data.</text>
</comment>
<dbReference type="AlphaFoldDB" id="A0A149PCZ9"/>
<dbReference type="GO" id="GO:0052689">
    <property type="term" value="F:carboxylic ester hydrolase activity"/>
    <property type="evidence" value="ECO:0007669"/>
    <property type="project" value="UniProtKB-ARBA"/>
</dbReference>
<feature type="domain" description="Acetyl xylan esterase" evidence="2">
    <location>
        <begin position="41"/>
        <end position="170"/>
    </location>
</feature>